<dbReference type="Proteomes" id="UP000699042">
    <property type="component" value="Unassembled WGS sequence"/>
</dbReference>
<feature type="region of interest" description="Disordered" evidence="1">
    <location>
        <begin position="1"/>
        <end position="79"/>
    </location>
</feature>
<feature type="compositionally biased region" description="Low complexity" evidence="1">
    <location>
        <begin position="41"/>
        <end position="55"/>
    </location>
</feature>
<accession>A0A9P7R5L6</accession>
<organism evidence="2 3">
    <name type="scientific">Colletotrichum scovillei</name>
    <dbReference type="NCBI Taxonomy" id="1209932"/>
    <lineage>
        <taxon>Eukaryota</taxon>
        <taxon>Fungi</taxon>
        <taxon>Dikarya</taxon>
        <taxon>Ascomycota</taxon>
        <taxon>Pezizomycotina</taxon>
        <taxon>Sordariomycetes</taxon>
        <taxon>Hypocreomycetidae</taxon>
        <taxon>Glomerellales</taxon>
        <taxon>Glomerellaceae</taxon>
        <taxon>Colletotrichum</taxon>
        <taxon>Colletotrichum acutatum species complex</taxon>
    </lineage>
</organism>
<feature type="compositionally biased region" description="Basic and acidic residues" evidence="1">
    <location>
        <begin position="60"/>
        <end position="74"/>
    </location>
</feature>
<proteinExistence type="predicted"/>
<reference evidence="2" key="1">
    <citation type="submission" date="2021-05" db="EMBL/GenBank/DDBJ databases">
        <title>Comparative genomics of three Colletotrichum scovillei strains and genetic complementation revealed genes involved fungal growth and virulence on chili pepper.</title>
        <authorList>
            <person name="Hsieh D.-K."/>
            <person name="Chuang S.-C."/>
            <person name="Chen C.-Y."/>
            <person name="Chao Y.-T."/>
            <person name="Lu M.-Y.J."/>
            <person name="Lee M.-H."/>
            <person name="Shih M.-C."/>
        </authorList>
    </citation>
    <scope>NUCLEOTIDE SEQUENCE</scope>
    <source>
        <strain evidence="2">Coll-153</strain>
    </source>
</reference>
<dbReference type="AlphaFoldDB" id="A0A9P7R5L6"/>
<evidence type="ECO:0000256" key="1">
    <source>
        <dbReference type="SAM" id="MobiDB-lite"/>
    </source>
</evidence>
<gene>
    <name evidence="2" type="ORF">JMJ77_014265</name>
</gene>
<evidence type="ECO:0000313" key="3">
    <source>
        <dbReference type="Proteomes" id="UP000699042"/>
    </source>
</evidence>
<evidence type="ECO:0000313" key="2">
    <source>
        <dbReference type="EMBL" id="KAG7048629.1"/>
    </source>
</evidence>
<dbReference type="EMBL" id="JAESDN010000006">
    <property type="protein sequence ID" value="KAG7048629.1"/>
    <property type="molecule type" value="Genomic_DNA"/>
</dbReference>
<comment type="caution">
    <text evidence="2">The sequence shown here is derived from an EMBL/GenBank/DDBJ whole genome shotgun (WGS) entry which is preliminary data.</text>
</comment>
<protein>
    <submittedName>
        <fullName evidence="2">Uncharacterized protein</fullName>
    </submittedName>
</protein>
<name>A0A9P7R5L6_9PEZI</name>
<sequence>MADASLAVLSRNEVISCHRKTDPEPRASKTALDRTTSTAESSSVSQDSRDSGYSSPGRHPISDSQDRVQGDRPSRPKGIAVKLGGQNLFRFKNTTSKPTIARLNYVIDKIEPLLLLVSLKKTGGRVAPMALRTMTLGTNEENAGEYIVVLCPKKLLGTVNDFFDKTKIIQELCEPTEQTPRLSIIVEGREPRLLAKLWHSHLSIESRPGDFCHSFLYNKPTLCGSSLRFEATLTEGKIATFGGMIKVVNMDGQGELYGMTAGHVFNNENMTKPIFEYPEHSPTEVTQESPPGNRTAPRYRILAKDDYEERGPDFDWALVDFGDFAFGPNTTRVNGVEGYINDYLTAESGKFLGDETYQEVEIIRNKAGTCSGLLSCKPARVLLGESNAFTPAYILTLNQGEVGEGDSGAWTVGLVSRDVFGHTVAADMFGDAYVIPLDQTFKDIQRSLGAESVHLALREDFKSDFSECWPSTGLPLEVIHERSIDSGYHSFTPPDFDPFASESPITLPPLVSGLEKWRPDPSLFMNADEDVAPERKAERRRLSTEAFSGETFAQKVVTVEHDAQDMPESNKGDKF</sequence>
<dbReference type="OrthoDB" id="5865767at2759"/>
<keyword evidence="3" id="KW-1185">Reference proteome</keyword>